<keyword evidence="7" id="KW-1185">Reference proteome</keyword>
<reference evidence="6 7" key="1">
    <citation type="submission" date="2022-06" db="EMBL/GenBank/DDBJ databases">
        <title>Paraconexibacter antarcticus.</title>
        <authorList>
            <person name="Kim C.S."/>
        </authorList>
    </citation>
    <scope>NUCLEOTIDE SEQUENCE [LARGE SCALE GENOMIC DNA]</scope>
    <source>
        <strain evidence="6 7">02-257</strain>
    </source>
</reference>
<evidence type="ECO:0000256" key="1">
    <source>
        <dbReference type="ARBA" id="ARBA00013258"/>
    </source>
</evidence>
<accession>A0ABY5DRH2</accession>
<evidence type="ECO:0000313" key="7">
    <source>
        <dbReference type="Proteomes" id="UP001056035"/>
    </source>
</evidence>
<proteinExistence type="predicted"/>
<dbReference type="SMART" id="SM00827">
    <property type="entry name" value="PKS_AT"/>
    <property type="match status" value="1"/>
</dbReference>
<keyword evidence="3" id="KW-0012">Acyltransferase</keyword>
<evidence type="ECO:0000256" key="3">
    <source>
        <dbReference type="ARBA" id="ARBA00023315"/>
    </source>
</evidence>
<comment type="catalytic activity">
    <reaction evidence="4">
        <text>holo-[ACP] + malonyl-CoA = malonyl-[ACP] + CoA</text>
        <dbReference type="Rhea" id="RHEA:41792"/>
        <dbReference type="Rhea" id="RHEA-COMP:9623"/>
        <dbReference type="Rhea" id="RHEA-COMP:9685"/>
        <dbReference type="ChEBI" id="CHEBI:57287"/>
        <dbReference type="ChEBI" id="CHEBI:57384"/>
        <dbReference type="ChEBI" id="CHEBI:64479"/>
        <dbReference type="ChEBI" id="CHEBI:78449"/>
        <dbReference type="EC" id="2.3.1.39"/>
    </reaction>
</comment>
<dbReference type="EMBL" id="CP098502">
    <property type="protein sequence ID" value="UTI63526.1"/>
    <property type="molecule type" value="Genomic_DNA"/>
</dbReference>
<dbReference type="RefSeq" id="WP_254570251.1">
    <property type="nucleotide sequence ID" value="NZ_CP098502.1"/>
</dbReference>
<dbReference type="Proteomes" id="UP001056035">
    <property type="component" value="Chromosome"/>
</dbReference>
<dbReference type="InterPro" id="IPR016035">
    <property type="entry name" value="Acyl_Trfase/lysoPLipase"/>
</dbReference>
<dbReference type="SUPFAM" id="SSF55048">
    <property type="entry name" value="Probable ACP-binding domain of malonyl-CoA ACP transacylase"/>
    <property type="match status" value="1"/>
</dbReference>
<evidence type="ECO:0000256" key="4">
    <source>
        <dbReference type="ARBA" id="ARBA00048462"/>
    </source>
</evidence>
<evidence type="ECO:0000256" key="2">
    <source>
        <dbReference type="ARBA" id="ARBA00022679"/>
    </source>
</evidence>
<gene>
    <name evidence="6" type="ORF">NBH00_19530</name>
</gene>
<feature type="domain" description="Malonyl-CoA:ACP transacylase (MAT)" evidence="5">
    <location>
        <begin position="11"/>
        <end position="279"/>
    </location>
</feature>
<dbReference type="PANTHER" id="PTHR42681">
    <property type="entry name" value="MALONYL-COA-ACYL CARRIER PROTEIN TRANSACYLASE, MITOCHONDRIAL"/>
    <property type="match status" value="1"/>
</dbReference>
<sequence>MNDRPQTTAVLFPGQGSHVDGMGDEVARTAPELHARCLELVGDDAFARAGEDTRFAQPAIFCASLAAAAHESVPGPALYAGHSLGELTALTAAGVFTWEDGLALVVERGRLMAQSAAEQGDGTMTALLKGTPEQAAEIAAAHGLTVANDNAPGQLVLSGSAPALDAAAKDARAAGLRAMRLDVAGAFHSPAMGSAAAGFAAALAGVELHEPKVAVFSCASAAPFTDVRAELAAALTAPVLWRQTLFALQAAGATDFLDAGPAQILAGTVKRTIGEPVGA</sequence>
<dbReference type="InterPro" id="IPR016036">
    <property type="entry name" value="Malonyl_transacylase_ACP-bd"/>
</dbReference>
<evidence type="ECO:0000259" key="5">
    <source>
        <dbReference type="SMART" id="SM00827"/>
    </source>
</evidence>
<organism evidence="6 7">
    <name type="scientific">Paraconexibacter antarcticus</name>
    <dbReference type="NCBI Taxonomy" id="2949664"/>
    <lineage>
        <taxon>Bacteria</taxon>
        <taxon>Bacillati</taxon>
        <taxon>Actinomycetota</taxon>
        <taxon>Thermoleophilia</taxon>
        <taxon>Solirubrobacterales</taxon>
        <taxon>Paraconexibacteraceae</taxon>
        <taxon>Paraconexibacter</taxon>
    </lineage>
</organism>
<dbReference type="Gene3D" id="3.40.366.10">
    <property type="entry name" value="Malonyl-Coenzyme A Acyl Carrier Protein, domain 2"/>
    <property type="match status" value="1"/>
</dbReference>
<dbReference type="InterPro" id="IPR014043">
    <property type="entry name" value="Acyl_transferase_dom"/>
</dbReference>
<name>A0ABY5DRH2_9ACTN</name>
<dbReference type="InterPro" id="IPR050858">
    <property type="entry name" value="Mal-CoA-ACP_Trans/PKS_FabD"/>
</dbReference>
<dbReference type="Pfam" id="PF00698">
    <property type="entry name" value="Acyl_transf_1"/>
    <property type="match status" value="1"/>
</dbReference>
<dbReference type="PANTHER" id="PTHR42681:SF1">
    <property type="entry name" value="MALONYL-COA-ACYL CARRIER PROTEIN TRANSACYLASE, MITOCHONDRIAL"/>
    <property type="match status" value="1"/>
</dbReference>
<dbReference type="InterPro" id="IPR001227">
    <property type="entry name" value="Ac_transferase_dom_sf"/>
</dbReference>
<dbReference type="SUPFAM" id="SSF52151">
    <property type="entry name" value="FabD/lysophospholipase-like"/>
    <property type="match status" value="1"/>
</dbReference>
<dbReference type="EC" id="2.3.1.39" evidence="1"/>
<evidence type="ECO:0000313" key="6">
    <source>
        <dbReference type="EMBL" id="UTI63526.1"/>
    </source>
</evidence>
<keyword evidence="2" id="KW-0808">Transferase</keyword>
<protein>
    <recommendedName>
        <fullName evidence="1">[acyl-carrier-protein] S-malonyltransferase</fullName>
        <ecNumber evidence="1">2.3.1.39</ecNumber>
    </recommendedName>
</protein>